<gene>
    <name evidence="1" type="ORF">LDJELIEA_00017</name>
</gene>
<proteinExistence type="predicted"/>
<reference evidence="1" key="1">
    <citation type="submission" date="2020-06" db="EMBL/GenBank/DDBJ databases">
        <title>Unique genomic features of the anaerobic methanotrophic archaea.</title>
        <authorList>
            <person name="Chadwick G.L."/>
            <person name="Skennerton C.T."/>
            <person name="Laso-Perez R."/>
            <person name="Leu A.O."/>
            <person name="Speth D.R."/>
            <person name="Yu H."/>
            <person name="Morgan-Lang C."/>
            <person name="Hatzenpichler R."/>
            <person name="Goudeau D."/>
            <person name="Malmstrom R."/>
            <person name="Brazelton W.J."/>
            <person name="Woyke T."/>
            <person name="Hallam S.J."/>
            <person name="Tyson G.W."/>
            <person name="Wegener G."/>
            <person name="Boetius A."/>
            <person name="Orphan V."/>
        </authorList>
    </citation>
    <scope>NUCLEOTIDE SEQUENCE</scope>
</reference>
<dbReference type="EMBL" id="MT631272">
    <property type="protein sequence ID" value="QNO47719.1"/>
    <property type="molecule type" value="Genomic_DNA"/>
</dbReference>
<accession>A0A7G9YI85</accession>
<protein>
    <submittedName>
        <fullName evidence="1">Uncharacterized protein</fullName>
    </submittedName>
</protein>
<name>A0A7G9YI85_9EURY</name>
<sequence>MGCSKKGVVDNAIQTLDHKGREKMSDTTAITIRLGADIDMATL</sequence>
<evidence type="ECO:0000313" key="1">
    <source>
        <dbReference type="EMBL" id="QNO47719.1"/>
    </source>
</evidence>
<dbReference type="AlphaFoldDB" id="A0A7G9YI85"/>
<organism evidence="1">
    <name type="scientific">Candidatus Methanogaster sp. ANME-2c ERB4</name>
    <dbReference type="NCBI Taxonomy" id="2759911"/>
    <lineage>
        <taxon>Archaea</taxon>
        <taxon>Methanobacteriati</taxon>
        <taxon>Methanobacteriota</taxon>
        <taxon>Stenosarchaea group</taxon>
        <taxon>Methanomicrobia</taxon>
        <taxon>Methanosarcinales</taxon>
        <taxon>ANME-2 cluster</taxon>
        <taxon>Candidatus Methanogasteraceae</taxon>
        <taxon>Candidatus Methanogaster</taxon>
    </lineage>
</organism>